<keyword evidence="2" id="KW-1185">Reference proteome</keyword>
<keyword evidence="1" id="KW-0648">Protein biosynthesis</keyword>
<accession>A0ACC2RLG2</accession>
<organism evidence="1 2">
    <name type="scientific">Entomophthora muscae</name>
    <dbReference type="NCBI Taxonomy" id="34485"/>
    <lineage>
        <taxon>Eukaryota</taxon>
        <taxon>Fungi</taxon>
        <taxon>Fungi incertae sedis</taxon>
        <taxon>Zoopagomycota</taxon>
        <taxon>Entomophthoromycotina</taxon>
        <taxon>Entomophthoromycetes</taxon>
        <taxon>Entomophthorales</taxon>
        <taxon>Entomophthoraceae</taxon>
        <taxon>Entomophthora</taxon>
    </lineage>
</organism>
<reference evidence="1" key="1">
    <citation type="submission" date="2022-04" db="EMBL/GenBank/DDBJ databases">
        <title>Genome of the entomopathogenic fungus Entomophthora muscae.</title>
        <authorList>
            <person name="Elya C."/>
            <person name="Lovett B.R."/>
            <person name="Lee E."/>
            <person name="Macias A.M."/>
            <person name="Hajek A.E."/>
            <person name="De Bivort B.L."/>
            <person name="Kasson M.T."/>
            <person name="De Fine Licht H.H."/>
            <person name="Stajich J.E."/>
        </authorList>
    </citation>
    <scope>NUCLEOTIDE SEQUENCE</scope>
    <source>
        <strain evidence="1">Berkeley</strain>
    </source>
</reference>
<evidence type="ECO:0000313" key="2">
    <source>
        <dbReference type="Proteomes" id="UP001165960"/>
    </source>
</evidence>
<dbReference type="Proteomes" id="UP001165960">
    <property type="component" value="Unassembled WGS sequence"/>
</dbReference>
<keyword evidence="1" id="KW-0251">Elongation factor</keyword>
<proteinExistence type="predicted"/>
<gene>
    <name evidence="1" type="primary">tfs1_1</name>
    <name evidence="1" type="ORF">DSO57_1009755</name>
</gene>
<comment type="caution">
    <text evidence="1">The sequence shown here is derived from an EMBL/GenBank/DDBJ whole genome shotgun (WGS) entry which is preliminary data.</text>
</comment>
<name>A0ACC2RLG2_9FUNG</name>
<evidence type="ECO:0000313" key="1">
    <source>
        <dbReference type="EMBL" id="KAJ9050897.1"/>
    </source>
</evidence>
<sequence>MLKSNTAMSDSEAIKELKSARKHLAQSVEVGDASEIITTLKQIIKVDVNESILRNTGIGLYVNKLRSQLNKECAELAKKAIMKWKADIQRSSKPPSKAPSVCSAGASKPSTPAAQAKPSNEKPTRSAVAKSRPPERTPKGDAIFYPDFGG</sequence>
<protein>
    <submittedName>
        <fullName evidence="1">Transcription elongation factor TFIIS</fullName>
    </submittedName>
</protein>
<dbReference type="EMBL" id="QTSX02007131">
    <property type="protein sequence ID" value="KAJ9050897.1"/>
    <property type="molecule type" value="Genomic_DNA"/>
</dbReference>